<feature type="compositionally biased region" description="Acidic residues" evidence="2">
    <location>
        <begin position="358"/>
        <end position="378"/>
    </location>
</feature>
<feature type="compositionally biased region" description="Pro residues" evidence="2">
    <location>
        <begin position="187"/>
        <end position="204"/>
    </location>
</feature>
<evidence type="ECO:0000256" key="1">
    <source>
        <dbReference type="ARBA" id="ARBA00006068"/>
    </source>
</evidence>
<proteinExistence type="inferred from homology"/>
<feature type="region of interest" description="Disordered" evidence="2">
    <location>
        <begin position="352"/>
        <end position="400"/>
    </location>
</feature>
<evidence type="ECO:0000313" key="6">
    <source>
        <dbReference type="Proteomes" id="UP001596119"/>
    </source>
</evidence>
<evidence type="ECO:0000259" key="3">
    <source>
        <dbReference type="Pfam" id="PF03816"/>
    </source>
</evidence>
<protein>
    <submittedName>
        <fullName evidence="5">LCP family protein</fullName>
    </submittedName>
</protein>
<dbReference type="NCBIfam" id="TIGR00350">
    <property type="entry name" value="lytR_cpsA_psr"/>
    <property type="match status" value="1"/>
</dbReference>
<dbReference type="RefSeq" id="WP_379569083.1">
    <property type="nucleotide sequence ID" value="NZ_JBHSQK010000067.1"/>
</dbReference>
<feature type="compositionally biased region" description="Gly residues" evidence="2">
    <location>
        <begin position="176"/>
        <end position="185"/>
    </location>
</feature>
<comment type="caution">
    <text evidence="5">The sequence shown here is derived from an EMBL/GenBank/DDBJ whole genome shotgun (WGS) entry which is preliminary data.</text>
</comment>
<dbReference type="PANTHER" id="PTHR33392">
    <property type="entry name" value="POLYISOPRENYL-TEICHOIC ACID--PEPTIDOGLYCAN TEICHOIC ACID TRANSFERASE TAGU"/>
    <property type="match status" value="1"/>
</dbReference>
<evidence type="ECO:0000313" key="5">
    <source>
        <dbReference type="EMBL" id="MFC5951284.1"/>
    </source>
</evidence>
<evidence type="ECO:0000259" key="4">
    <source>
        <dbReference type="Pfam" id="PF13399"/>
    </source>
</evidence>
<reference evidence="6" key="1">
    <citation type="journal article" date="2019" name="Int. J. Syst. Evol. Microbiol.">
        <title>The Global Catalogue of Microorganisms (GCM) 10K type strain sequencing project: providing services to taxonomists for standard genome sequencing and annotation.</title>
        <authorList>
            <consortium name="The Broad Institute Genomics Platform"/>
            <consortium name="The Broad Institute Genome Sequencing Center for Infectious Disease"/>
            <person name="Wu L."/>
            <person name="Ma J."/>
        </authorList>
    </citation>
    <scope>NUCLEOTIDE SEQUENCE [LARGE SCALE GENOMIC DNA]</scope>
    <source>
        <strain evidence="6">CGMCC 4.7397</strain>
    </source>
</reference>
<dbReference type="Proteomes" id="UP001596119">
    <property type="component" value="Unassembled WGS sequence"/>
</dbReference>
<dbReference type="EMBL" id="JBHSQK010000067">
    <property type="protein sequence ID" value="MFC5951284.1"/>
    <property type="molecule type" value="Genomic_DNA"/>
</dbReference>
<feature type="domain" description="Cell envelope-related transcriptional attenuator" evidence="3">
    <location>
        <begin position="479"/>
        <end position="642"/>
    </location>
</feature>
<dbReference type="InterPro" id="IPR004474">
    <property type="entry name" value="LytR_CpsA_psr"/>
</dbReference>
<gene>
    <name evidence="5" type="ORF">ACFQH9_23730</name>
</gene>
<dbReference type="PANTHER" id="PTHR33392:SF6">
    <property type="entry name" value="POLYISOPRENYL-TEICHOIC ACID--PEPTIDOGLYCAN TEICHOIC ACID TRANSFERASE TAGU"/>
    <property type="match status" value="1"/>
</dbReference>
<feature type="domain" description="LytR/CpsA/Psr regulator C-terminal" evidence="4">
    <location>
        <begin position="745"/>
        <end position="829"/>
    </location>
</feature>
<sequence>MQDEDDRRSRGSRAGRRARGDGPPPADDVLARLGIRAPAQPEPGPRVEQGDERRAPTGPGGYDSPSTNGRAPTRGDAAANRAPSRPQNPGAGGPGAPSARNRGDRRPGGPNPLGPGEAHGGPARRAEGYEVAPTTAIPTNGVGRPAPPPIRPSDPSTGTVGFPAGAPATWMPTGAGPAGGHGGPRPGSAPPPGPTAPARRPPAQGPTSNEPGTAQPPRHDTAPRVRGTGSDGLAGASAPSSYERSGGHSGPSGPPPREARPNGRPADPPRRAGSSRDEPSTASPTTRLRARPGSPDTPNRPPRAPRGDDTALVPPVEDGGSGHDAGDDALADRTRAIDASLTRLTAAHAGVDLGRDEGDAEDPDLDEADDLDEAADDEPSTRRAALRAAATTGAAAPPPPTRLTVAGRITAAALAVLTFLGVALSWGATRWMDSTIRTVAALDPESGVIDAAGQAGDDNVLVLGTASGSSGTPAGPGERTDTLMLAHVAAGGNRVVGVSFPMDLEINRPPCPRWDAAAANYVDETVPAETRTALSSAYAVGGPRCLVRTVQQLTGMSVTRFVALDLPGIAGMVDAIGGVDVCVEQPVDDRTLGAVVPRAGTSRLDGAQAVRFAEAAAVASDPSPALGQLQRQQRLLAATFRDALSVPTLLSPTTTRDFAAALGRSMLADEVGVHEMVRLTSALARPSADGVTFLPLPVSPVPNTRGNVELRDTESSRLFSALRKGQPLPTTTTPVASAAGPKPGDVTVGVVNAADRDGLGRQVGDSLRALGFGVGEVGNAAQPSAETVLRFSPDRAAAAELLGEVVPGARLVQDPGSTGTLQLVLGSAFDGTIRAPVTEAAAPAAQAAPTASCG</sequence>
<organism evidence="5 6">
    <name type="scientific">Pseudonocardia lutea</name>
    <dbReference type="NCBI Taxonomy" id="2172015"/>
    <lineage>
        <taxon>Bacteria</taxon>
        <taxon>Bacillati</taxon>
        <taxon>Actinomycetota</taxon>
        <taxon>Actinomycetes</taxon>
        <taxon>Pseudonocardiales</taxon>
        <taxon>Pseudonocardiaceae</taxon>
        <taxon>Pseudonocardia</taxon>
    </lineage>
</organism>
<name>A0ABW1IG02_9PSEU</name>
<dbReference type="Gene3D" id="3.30.70.2390">
    <property type="match status" value="1"/>
</dbReference>
<keyword evidence="6" id="KW-1185">Reference proteome</keyword>
<comment type="similarity">
    <text evidence="1">Belongs to the LytR/CpsA/Psr (LCP) family.</text>
</comment>
<feature type="region of interest" description="Disordered" evidence="2">
    <location>
        <begin position="1"/>
        <end position="328"/>
    </location>
</feature>
<dbReference type="Pfam" id="PF03816">
    <property type="entry name" value="LytR_cpsA_psr"/>
    <property type="match status" value="1"/>
</dbReference>
<feature type="compositionally biased region" description="Low complexity" evidence="2">
    <location>
        <begin position="382"/>
        <end position="395"/>
    </location>
</feature>
<feature type="compositionally biased region" description="Basic and acidic residues" evidence="2">
    <location>
        <begin position="257"/>
        <end position="279"/>
    </location>
</feature>
<dbReference type="InterPro" id="IPR050922">
    <property type="entry name" value="LytR/CpsA/Psr_CW_biosynth"/>
</dbReference>
<dbReference type="InterPro" id="IPR027381">
    <property type="entry name" value="LytR/CpsA/Psr_C"/>
</dbReference>
<dbReference type="Pfam" id="PF13399">
    <property type="entry name" value="LytR_C"/>
    <property type="match status" value="1"/>
</dbReference>
<evidence type="ECO:0000256" key="2">
    <source>
        <dbReference type="SAM" id="MobiDB-lite"/>
    </source>
</evidence>
<dbReference type="Gene3D" id="3.40.630.190">
    <property type="entry name" value="LCP protein"/>
    <property type="match status" value="1"/>
</dbReference>
<accession>A0ABW1IG02</accession>